<comment type="pathway">
    <text evidence="3">Secondary metabolite biosynthesis.</text>
</comment>
<dbReference type="InterPro" id="IPR002401">
    <property type="entry name" value="Cyt_P450_E_grp-I"/>
</dbReference>
<keyword evidence="7 13" id="KW-0479">Metal-binding</keyword>
<comment type="subcellular location">
    <subcellularLocation>
        <location evidence="2">Membrane</location>
        <topology evidence="2">Single-pass membrane protein</topology>
    </subcellularLocation>
</comment>
<sequence>MHSVLTASEALSFWSRWGQNSISTIFISSILILLIREVVLYIMRRPMPPGPFCWPILGNALQIPQHHPWLKFTEWAKIYGPLVHLDVLRQHILVINSSQMARDLMEKRSPIYSDRPHLVMAGDLVGYKDLLVLQSYGHELRYQRKLVSHNFTSSNVPRYYGLQEVAAQRFVLSIIDNPVLLESHTKLHFASIIMRVTYGYIVKGPDDPFFVAGIAADNQFSEATRPGVWPVDFVPLLKYIPYWVPGFTFAKKAREWRQVFQHASWAPYNWCKENWANDSKRTISLCGSVLAAADGDLSSAQERSLVNAAVTVFGGGLDTNISTILSFLLAMLRFPEVQKKAQAEIDAVIGTNRLPRVSDRPSLPYIRSVVTEVYRWLPAVPLGIPHSLRQDDLYDGLFLPKGSVIMPNVWGMLHDPTIYPEAHEFRPERYGGLDAEMTKVTDIAFGFGRRACPGYHFAEGTIFAIVVTVLATCDVVPAVDEYGQEIIPEVSLTSGTVVFPENVKCTFRPRSGRVKESLLESVGSKE</sequence>
<evidence type="ECO:0000256" key="9">
    <source>
        <dbReference type="ARBA" id="ARBA00023002"/>
    </source>
</evidence>
<evidence type="ECO:0000256" key="14">
    <source>
        <dbReference type="RuleBase" id="RU000461"/>
    </source>
</evidence>
<name>A0A1X6N283_9APHY</name>
<accession>A0A1X6N283</accession>
<evidence type="ECO:0000256" key="12">
    <source>
        <dbReference type="ARBA" id="ARBA00023136"/>
    </source>
</evidence>
<evidence type="ECO:0000256" key="5">
    <source>
        <dbReference type="ARBA" id="ARBA00022617"/>
    </source>
</evidence>
<dbReference type="AlphaFoldDB" id="A0A1X6N283"/>
<dbReference type="OrthoDB" id="2789670at2759"/>
<reference evidence="16 17" key="1">
    <citation type="submission" date="2017-04" db="EMBL/GenBank/DDBJ databases">
        <title>Genome Sequence of the Model Brown-Rot Fungus Postia placenta SB12.</title>
        <authorList>
            <consortium name="DOE Joint Genome Institute"/>
            <person name="Gaskell J."/>
            <person name="Kersten P."/>
            <person name="Larrondo L.F."/>
            <person name="Canessa P."/>
            <person name="Martinez D."/>
            <person name="Hibbett D."/>
            <person name="Schmoll M."/>
            <person name="Kubicek C.P."/>
            <person name="Martinez A.T."/>
            <person name="Yadav J."/>
            <person name="Master E."/>
            <person name="Magnuson J.K."/>
            <person name="James T."/>
            <person name="Yaver D."/>
            <person name="Berka R."/>
            <person name="Labutti K."/>
            <person name="Lipzen A."/>
            <person name="Aerts A."/>
            <person name="Barry K."/>
            <person name="Henrissat B."/>
            <person name="Blanchette R."/>
            <person name="Grigoriev I."/>
            <person name="Cullen D."/>
        </authorList>
    </citation>
    <scope>NUCLEOTIDE SEQUENCE [LARGE SCALE GENOMIC DNA]</scope>
    <source>
        <strain evidence="16 17">MAD-698-R-SB12</strain>
    </source>
</reference>
<feature type="transmembrane region" description="Helical" evidence="15">
    <location>
        <begin position="20"/>
        <end position="42"/>
    </location>
</feature>
<proteinExistence type="inferred from homology"/>
<dbReference type="InterPro" id="IPR001128">
    <property type="entry name" value="Cyt_P450"/>
</dbReference>
<dbReference type="PROSITE" id="PS00086">
    <property type="entry name" value="CYTOCHROME_P450"/>
    <property type="match status" value="1"/>
</dbReference>
<evidence type="ECO:0000256" key="3">
    <source>
        <dbReference type="ARBA" id="ARBA00005179"/>
    </source>
</evidence>
<dbReference type="GeneID" id="36330163"/>
<organism evidence="16 17">
    <name type="scientific">Postia placenta MAD-698-R-SB12</name>
    <dbReference type="NCBI Taxonomy" id="670580"/>
    <lineage>
        <taxon>Eukaryota</taxon>
        <taxon>Fungi</taxon>
        <taxon>Dikarya</taxon>
        <taxon>Basidiomycota</taxon>
        <taxon>Agaricomycotina</taxon>
        <taxon>Agaricomycetes</taxon>
        <taxon>Polyporales</taxon>
        <taxon>Adustoporiaceae</taxon>
        <taxon>Rhodonia</taxon>
    </lineage>
</organism>
<dbReference type="SUPFAM" id="SSF48264">
    <property type="entry name" value="Cytochrome P450"/>
    <property type="match status" value="1"/>
</dbReference>
<dbReference type="EMBL" id="KZ110596">
    <property type="protein sequence ID" value="OSX62592.1"/>
    <property type="molecule type" value="Genomic_DNA"/>
</dbReference>
<evidence type="ECO:0000256" key="6">
    <source>
        <dbReference type="ARBA" id="ARBA00022692"/>
    </source>
</evidence>
<keyword evidence="9 14" id="KW-0560">Oxidoreductase</keyword>
<evidence type="ECO:0000256" key="8">
    <source>
        <dbReference type="ARBA" id="ARBA00022989"/>
    </source>
</evidence>
<evidence type="ECO:0000256" key="15">
    <source>
        <dbReference type="SAM" id="Phobius"/>
    </source>
</evidence>
<evidence type="ECO:0000256" key="13">
    <source>
        <dbReference type="PIRSR" id="PIRSR602401-1"/>
    </source>
</evidence>
<evidence type="ECO:0008006" key="18">
    <source>
        <dbReference type="Google" id="ProtNLM"/>
    </source>
</evidence>
<evidence type="ECO:0000256" key="7">
    <source>
        <dbReference type="ARBA" id="ARBA00022723"/>
    </source>
</evidence>
<keyword evidence="17" id="KW-1185">Reference proteome</keyword>
<comment type="similarity">
    <text evidence="4 14">Belongs to the cytochrome P450 family.</text>
</comment>
<keyword evidence="11 14" id="KW-0503">Monooxygenase</keyword>
<evidence type="ECO:0000256" key="10">
    <source>
        <dbReference type="ARBA" id="ARBA00023004"/>
    </source>
</evidence>
<keyword evidence="5 13" id="KW-0349">Heme</keyword>
<evidence type="ECO:0000256" key="1">
    <source>
        <dbReference type="ARBA" id="ARBA00001971"/>
    </source>
</evidence>
<dbReference type="GO" id="GO:0005506">
    <property type="term" value="F:iron ion binding"/>
    <property type="evidence" value="ECO:0007669"/>
    <property type="project" value="InterPro"/>
</dbReference>
<dbReference type="InterPro" id="IPR017972">
    <property type="entry name" value="Cyt_P450_CS"/>
</dbReference>
<dbReference type="Pfam" id="PF00067">
    <property type="entry name" value="p450"/>
    <property type="match status" value="1"/>
</dbReference>
<evidence type="ECO:0000313" key="16">
    <source>
        <dbReference type="EMBL" id="OSX62592.1"/>
    </source>
</evidence>
<protein>
    <recommendedName>
        <fullName evidence="18">Cytochrome P450</fullName>
    </recommendedName>
</protein>
<gene>
    <name evidence="16" type="ORF">POSPLADRAFT_1140714</name>
</gene>
<dbReference type="PANTHER" id="PTHR46300:SF7">
    <property type="entry name" value="P450, PUTATIVE (EUROFUNG)-RELATED"/>
    <property type="match status" value="1"/>
</dbReference>
<evidence type="ECO:0000313" key="17">
    <source>
        <dbReference type="Proteomes" id="UP000194127"/>
    </source>
</evidence>
<keyword evidence="12 15" id="KW-0472">Membrane</keyword>
<dbReference type="InterPro" id="IPR036396">
    <property type="entry name" value="Cyt_P450_sf"/>
</dbReference>
<dbReference type="Gene3D" id="1.10.630.10">
    <property type="entry name" value="Cytochrome P450"/>
    <property type="match status" value="1"/>
</dbReference>
<dbReference type="CDD" id="cd11065">
    <property type="entry name" value="CYP64-like"/>
    <property type="match status" value="1"/>
</dbReference>
<keyword evidence="6 15" id="KW-0812">Transmembrane</keyword>
<evidence type="ECO:0000256" key="2">
    <source>
        <dbReference type="ARBA" id="ARBA00004167"/>
    </source>
</evidence>
<dbReference type="PRINTS" id="PR00463">
    <property type="entry name" value="EP450I"/>
</dbReference>
<dbReference type="GO" id="GO:0020037">
    <property type="term" value="F:heme binding"/>
    <property type="evidence" value="ECO:0007669"/>
    <property type="project" value="InterPro"/>
</dbReference>
<comment type="cofactor">
    <cofactor evidence="1 13">
        <name>heme</name>
        <dbReference type="ChEBI" id="CHEBI:30413"/>
    </cofactor>
</comment>
<dbReference type="GO" id="GO:0004497">
    <property type="term" value="F:monooxygenase activity"/>
    <property type="evidence" value="ECO:0007669"/>
    <property type="project" value="UniProtKB-KW"/>
</dbReference>
<dbReference type="STRING" id="670580.A0A1X6N283"/>
<dbReference type="GO" id="GO:0016020">
    <property type="term" value="C:membrane"/>
    <property type="evidence" value="ECO:0007669"/>
    <property type="project" value="UniProtKB-SubCell"/>
</dbReference>
<dbReference type="InterPro" id="IPR050364">
    <property type="entry name" value="Cytochrome_P450_fung"/>
</dbReference>
<feature type="binding site" description="axial binding residue" evidence="13">
    <location>
        <position position="452"/>
    </location>
    <ligand>
        <name>heme</name>
        <dbReference type="ChEBI" id="CHEBI:30413"/>
    </ligand>
    <ligandPart>
        <name>Fe</name>
        <dbReference type="ChEBI" id="CHEBI:18248"/>
    </ligandPart>
</feature>
<keyword evidence="10 13" id="KW-0408">Iron</keyword>
<dbReference type="RefSeq" id="XP_024339386.1">
    <property type="nucleotide sequence ID" value="XM_024485214.1"/>
</dbReference>
<dbReference type="GO" id="GO:0016705">
    <property type="term" value="F:oxidoreductase activity, acting on paired donors, with incorporation or reduction of molecular oxygen"/>
    <property type="evidence" value="ECO:0007669"/>
    <property type="project" value="InterPro"/>
</dbReference>
<dbReference type="PANTHER" id="PTHR46300">
    <property type="entry name" value="P450, PUTATIVE (EUROFUNG)-RELATED-RELATED"/>
    <property type="match status" value="1"/>
</dbReference>
<dbReference type="Proteomes" id="UP000194127">
    <property type="component" value="Unassembled WGS sequence"/>
</dbReference>
<keyword evidence="8 15" id="KW-1133">Transmembrane helix</keyword>
<evidence type="ECO:0000256" key="4">
    <source>
        <dbReference type="ARBA" id="ARBA00010617"/>
    </source>
</evidence>
<evidence type="ECO:0000256" key="11">
    <source>
        <dbReference type="ARBA" id="ARBA00023033"/>
    </source>
</evidence>